<dbReference type="InterPro" id="IPR001296">
    <property type="entry name" value="Glyco_trans_1"/>
</dbReference>
<name>A0A1E5T6J2_9BACT</name>
<comment type="caution">
    <text evidence="3">The sequence shown here is derived from an EMBL/GenBank/DDBJ whole genome shotgun (WGS) entry which is preliminary data.</text>
</comment>
<dbReference type="Pfam" id="PF13439">
    <property type="entry name" value="Glyco_transf_4"/>
    <property type="match status" value="1"/>
</dbReference>
<accession>A0A1E5T6J2</accession>
<keyword evidence="4" id="KW-1185">Reference proteome</keyword>
<sequence length="409" mass="46647">MAERILYIHQYFKTPQDGGAIRSYYLSKGLVEKGFEVEMITSHNESFYTLKEINGVKVHYLPVAYSNDMGFIKRVLSFLKFVRLAKKKAASIQNIDSAYITSTPLTVGLIGLWLKRNYNIPYTFEVRDLWPTAPIQIGAVKGRVFKNWLYRLERKIYEGSDRIVALSPGMRDWIKQVVPNKNVYMIPNMADCEFFKNEIKDPKLIKFYHAEKPFVVTYLGSIGTTNHLEFLLDIASCTKENSLNVDYKIVGQGSQLGHIKSLAYQKGLDNIEFIGHQDKEGVRRILNITDATYVSFADLPVLATNSPNKFFDSLASGKLTIVNTPGWTKDLVEKSKCGFYADPNDPNDFLKKLKPFLENREALDQFKANARNLAESSYSKKLQIDKLVKVLNNESQIKANDNEVYILTA</sequence>
<gene>
    <name evidence="3" type="ORF">BFP71_04730</name>
</gene>
<dbReference type="PANTHER" id="PTHR45947:SF3">
    <property type="entry name" value="SULFOQUINOVOSYL TRANSFERASE SQD2"/>
    <property type="match status" value="1"/>
</dbReference>
<feature type="domain" description="Glycosyl transferase family 1" evidence="1">
    <location>
        <begin position="209"/>
        <end position="372"/>
    </location>
</feature>
<dbReference type="Pfam" id="PF00534">
    <property type="entry name" value="Glycos_transf_1"/>
    <property type="match status" value="1"/>
</dbReference>
<dbReference type="InterPro" id="IPR028098">
    <property type="entry name" value="Glyco_trans_4-like_N"/>
</dbReference>
<dbReference type="GO" id="GO:0016758">
    <property type="term" value="F:hexosyltransferase activity"/>
    <property type="evidence" value="ECO:0007669"/>
    <property type="project" value="TreeGrafter"/>
</dbReference>
<dbReference type="InterPro" id="IPR050194">
    <property type="entry name" value="Glycosyltransferase_grp1"/>
</dbReference>
<proteinExistence type="predicted"/>
<evidence type="ECO:0008006" key="5">
    <source>
        <dbReference type="Google" id="ProtNLM"/>
    </source>
</evidence>
<dbReference type="CDD" id="cd03794">
    <property type="entry name" value="GT4_WbuB-like"/>
    <property type="match status" value="1"/>
</dbReference>
<dbReference type="AlphaFoldDB" id="A0A1E5T6J2"/>
<protein>
    <recommendedName>
        <fullName evidence="5">Glycosyltransferase WbuB</fullName>
    </recommendedName>
</protein>
<dbReference type="RefSeq" id="WP_069834278.1">
    <property type="nucleotide sequence ID" value="NZ_MDGQ01000003.1"/>
</dbReference>
<evidence type="ECO:0000313" key="3">
    <source>
        <dbReference type="EMBL" id="OEK06966.1"/>
    </source>
</evidence>
<evidence type="ECO:0000259" key="1">
    <source>
        <dbReference type="Pfam" id="PF00534"/>
    </source>
</evidence>
<dbReference type="Gene3D" id="3.40.50.2000">
    <property type="entry name" value="Glycogen Phosphorylase B"/>
    <property type="match status" value="2"/>
</dbReference>
<reference evidence="3 4" key="1">
    <citation type="submission" date="2016-08" db="EMBL/GenBank/DDBJ databases">
        <title>Draft genome of Fabibacter sp. strain SK-8.</title>
        <authorList>
            <person name="Wong S.-K."/>
            <person name="Hamasaki K."/>
            <person name="Yoshizawa S."/>
        </authorList>
    </citation>
    <scope>NUCLEOTIDE SEQUENCE [LARGE SCALE GENOMIC DNA]</scope>
    <source>
        <strain evidence="3 4">SK-8</strain>
    </source>
</reference>
<dbReference type="Proteomes" id="UP000095552">
    <property type="component" value="Unassembled WGS sequence"/>
</dbReference>
<dbReference type="SUPFAM" id="SSF53756">
    <property type="entry name" value="UDP-Glycosyltransferase/glycogen phosphorylase"/>
    <property type="match status" value="1"/>
</dbReference>
<dbReference type="EMBL" id="MDGQ01000003">
    <property type="protein sequence ID" value="OEK06966.1"/>
    <property type="molecule type" value="Genomic_DNA"/>
</dbReference>
<dbReference type="OrthoDB" id="9811902at2"/>
<dbReference type="PANTHER" id="PTHR45947">
    <property type="entry name" value="SULFOQUINOVOSYL TRANSFERASE SQD2"/>
    <property type="match status" value="1"/>
</dbReference>
<dbReference type="STRING" id="1563681.BFP71_04730"/>
<organism evidence="3 4">
    <name type="scientific">Roseivirga misakiensis</name>
    <dbReference type="NCBI Taxonomy" id="1563681"/>
    <lineage>
        <taxon>Bacteria</taxon>
        <taxon>Pseudomonadati</taxon>
        <taxon>Bacteroidota</taxon>
        <taxon>Cytophagia</taxon>
        <taxon>Cytophagales</taxon>
        <taxon>Roseivirgaceae</taxon>
        <taxon>Roseivirga</taxon>
    </lineage>
</organism>
<feature type="domain" description="Glycosyltransferase subfamily 4-like N-terminal" evidence="2">
    <location>
        <begin position="18"/>
        <end position="193"/>
    </location>
</feature>
<evidence type="ECO:0000259" key="2">
    <source>
        <dbReference type="Pfam" id="PF13439"/>
    </source>
</evidence>
<evidence type="ECO:0000313" key="4">
    <source>
        <dbReference type="Proteomes" id="UP000095552"/>
    </source>
</evidence>